<accession>A0A1G8E240</accession>
<dbReference type="InterPro" id="IPR014044">
    <property type="entry name" value="CAP_dom"/>
</dbReference>
<reference evidence="3" key="1">
    <citation type="submission" date="2016-10" db="EMBL/GenBank/DDBJ databases">
        <authorList>
            <person name="Varghese N."/>
            <person name="Submissions S."/>
        </authorList>
    </citation>
    <scope>NUCLEOTIDE SEQUENCE [LARGE SCALE GENOMIC DNA]</scope>
    <source>
        <strain evidence="3">DSM 8344</strain>
    </source>
</reference>
<dbReference type="RefSeq" id="WP_092334191.1">
    <property type="nucleotide sequence ID" value="NZ_FNCP01000016.1"/>
</dbReference>
<dbReference type="EMBL" id="FNCP01000016">
    <property type="protein sequence ID" value="SDH63935.1"/>
    <property type="molecule type" value="Genomic_DNA"/>
</dbReference>
<keyword evidence="3" id="KW-1185">Reference proteome</keyword>
<organism evidence="2 3">
    <name type="scientific">Desulfosporosinus hippei DSM 8344</name>
    <dbReference type="NCBI Taxonomy" id="1121419"/>
    <lineage>
        <taxon>Bacteria</taxon>
        <taxon>Bacillati</taxon>
        <taxon>Bacillota</taxon>
        <taxon>Clostridia</taxon>
        <taxon>Eubacteriales</taxon>
        <taxon>Desulfitobacteriaceae</taxon>
        <taxon>Desulfosporosinus</taxon>
    </lineage>
</organism>
<dbReference type="SUPFAM" id="SSF55797">
    <property type="entry name" value="PR-1-like"/>
    <property type="match status" value="1"/>
</dbReference>
<evidence type="ECO:0000313" key="3">
    <source>
        <dbReference type="Proteomes" id="UP000198656"/>
    </source>
</evidence>
<protein>
    <submittedName>
        <fullName evidence="2">Cysteine-rich secretory protein family protein</fullName>
    </submittedName>
</protein>
<dbReference type="Gene3D" id="3.40.33.10">
    <property type="entry name" value="CAP"/>
    <property type="match status" value="1"/>
</dbReference>
<dbReference type="OrthoDB" id="9783944at2"/>
<dbReference type="PANTHER" id="PTHR31157">
    <property type="entry name" value="SCP DOMAIN-CONTAINING PROTEIN"/>
    <property type="match status" value="1"/>
</dbReference>
<evidence type="ECO:0000259" key="1">
    <source>
        <dbReference type="Pfam" id="PF00188"/>
    </source>
</evidence>
<proteinExistence type="predicted"/>
<dbReference type="PANTHER" id="PTHR31157:SF1">
    <property type="entry name" value="SCP DOMAIN-CONTAINING PROTEIN"/>
    <property type="match status" value="1"/>
</dbReference>
<evidence type="ECO:0000313" key="2">
    <source>
        <dbReference type="EMBL" id="SDH63935.1"/>
    </source>
</evidence>
<name>A0A1G8E240_9FIRM</name>
<feature type="domain" description="SCP" evidence="1">
    <location>
        <begin position="64"/>
        <end position="176"/>
    </location>
</feature>
<sequence length="180" mass="20032">MNKSRILSTVFLLVVFLTIALTALPGSASASWELGIANLPDTATVSQTNQTWEDSEVFRSEVIRLINLERTKNGLNPLEESQTLTYMATIRAQESMNFFSHTRPDGADAFTIFSDYNLAYTAVGENLSSGFSSPAKLVEAWMTSESHQANILSDKFVCVGTGFYVDENKKIYCSQLFYRP</sequence>
<gene>
    <name evidence="2" type="ORF">SAMN05443529_11630</name>
</gene>
<dbReference type="Pfam" id="PF00188">
    <property type="entry name" value="CAP"/>
    <property type="match status" value="1"/>
</dbReference>
<dbReference type="Proteomes" id="UP000198656">
    <property type="component" value="Unassembled WGS sequence"/>
</dbReference>
<dbReference type="STRING" id="1121419.SAMN05443529_11630"/>
<dbReference type="CDD" id="cd05379">
    <property type="entry name" value="CAP_bacterial"/>
    <property type="match status" value="1"/>
</dbReference>
<dbReference type="InterPro" id="IPR035940">
    <property type="entry name" value="CAP_sf"/>
</dbReference>
<dbReference type="AlphaFoldDB" id="A0A1G8E240"/>